<keyword evidence="1" id="KW-0489">Methyltransferase</keyword>
<organism evidence="1 2">
    <name type="scientific">Paludibaculum fermentans</name>
    <dbReference type="NCBI Taxonomy" id="1473598"/>
    <lineage>
        <taxon>Bacteria</taxon>
        <taxon>Pseudomonadati</taxon>
        <taxon>Acidobacteriota</taxon>
        <taxon>Terriglobia</taxon>
        <taxon>Bryobacterales</taxon>
        <taxon>Bryobacteraceae</taxon>
        <taxon>Paludibaculum</taxon>
    </lineage>
</organism>
<accession>A0A7S7NY02</accession>
<proteinExistence type="predicted"/>
<evidence type="ECO:0000313" key="1">
    <source>
        <dbReference type="EMBL" id="QOY91827.1"/>
    </source>
</evidence>
<dbReference type="Pfam" id="PF13578">
    <property type="entry name" value="Methyltransf_24"/>
    <property type="match status" value="1"/>
</dbReference>
<dbReference type="InterPro" id="IPR029063">
    <property type="entry name" value="SAM-dependent_MTases_sf"/>
</dbReference>
<dbReference type="KEGG" id="pfer:IRI77_18365"/>
<dbReference type="AlphaFoldDB" id="A0A7S7NY02"/>
<dbReference type="EMBL" id="CP063849">
    <property type="protein sequence ID" value="QOY91827.1"/>
    <property type="molecule type" value="Genomic_DNA"/>
</dbReference>
<dbReference type="Proteomes" id="UP000593892">
    <property type="component" value="Chromosome"/>
</dbReference>
<dbReference type="Gene3D" id="3.40.50.150">
    <property type="entry name" value="Vaccinia Virus protein VP39"/>
    <property type="match status" value="1"/>
</dbReference>
<keyword evidence="2" id="KW-1185">Reference proteome</keyword>
<reference evidence="1 2" key="1">
    <citation type="submission" date="2020-10" db="EMBL/GenBank/DDBJ databases">
        <title>Complete genome sequence of Paludibaculum fermentans P105T, a facultatively anaerobic acidobacterium capable of dissimilatory Fe(III) reduction.</title>
        <authorList>
            <person name="Dedysh S.N."/>
            <person name="Beletsky A.V."/>
            <person name="Kulichevskaya I.S."/>
            <person name="Mardanov A.V."/>
            <person name="Ravin N.V."/>
        </authorList>
    </citation>
    <scope>NUCLEOTIDE SEQUENCE [LARGE SCALE GENOMIC DNA]</scope>
    <source>
        <strain evidence="1 2">P105</strain>
    </source>
</reference>
<dbReference type="SUPFAM" id="SSF53335">
    <property type="entry name" value="S-adenosyl-L-methionine-dependent methyltransferases"/>
    <property type="match status" value="1"/>
</dbReference>
<keyword evidence="1" id="KW-0808">Transferase</keyword>
<dbReference type="GO" id="GO:0008168">
    <property type="term" value="F:methyltransferase activity"/>
    <property type="evidence" value="ECO:0007669"/>
    <property type="project" value="UniProtKB-KW"/>
</dbReference>
<protein>
    <submittedName>
        <fullName evidence="1">Class I SAM-dependent methyltransferase</fullName>
    </submittedName>
</protein>
<dbReference type="RefSeq" id="WP_194453481.1">
    <property type="nucleotide sequence ID" value="NZ_CP063849.1"/>
</dbReference>
<evidence type="ECO:0000313" key="2">
    <source>
        <dbReference type="Proteomes" id="UP000593892"/>
    </source>
</evidence>
<name>A0A7S7NY02_PALFE</name>
<sequence>MNSSRWSREEMERHDAEAAERFPGPDYRQALQWLHEIVKPRVYVEIGVHCGDSLRLAAHAEVAVGVDPAAEIAQEVPGPMHVFRMTSDEFFRRSLLEGLCAERPIDLAFIDGLHLFEQVMRDIHGLERYAGPDTIIALHDTIPLNAETSERIRRTEFHTGDVWKAVAWLHTHRPELRIVTIPAAPTGLTLIRGFGSGRAHPPAPDEQVLRRFADLDWAHFQAHSGQFLQLAPHARSTIQSFCQ</sequence>
<dbReference type="GO" id="GO:0032259">
    <property type="term" value="P:methylation"/>
    <property type="evidence" value="ECO:0007669"/>
    <property type="project" value="UniProtKB-KW"/>
</dbReference>
<gene>
    <name evidence="1" type="ORF">IRI77_18365</name>
</gene>